<gene>
    <name evidence="4" type="primary">LOC101661408</name>
</gene>
<organism evidence="3 4">
    <name type="scientific">Echinops telfairi</name>
    <name type="common">Lesser hedgehog tenrec</name>
    <dbReference type="NCBI Taxonomy" id="9371"/>
    <lineage>
        <taxon>Eukaryota</taxon>
        <taxon>Metazoa</taxon>
        <taxon>Chordata</taxon>
        <taxon>Craniata</taxon>
        <taxon>Vertebrata</taxon>
        <taxon>Euteleostomi</taxon>
        <taxon>Mammalia</taxon>
        <taxon>Eutheria</taxon>
        <taxon>Afrotheria</taxon>
        <taxon>Tenrecidae</taxon>
        <taxon>Tenrecinae</taxon>
        <taxon>Echinops</taxon>
    </lineage>
</organism>
<protein>
    <submittedName>
        <fullName evidence="4">Arylacetamide deacetylase-like 3</fullName>
    </submittedName>
</protein>
<evidence type="ECO:0000256" key="1">
    <source>
        <dbReference type="ARBA" id="ARBA00022801"/>
    </source>
</evidence>
<dbReference type="InterPro" id="IPR050300">
    <property type="entry name" value="GDXG_lipolytic_enzyme"/>
</dbReference>
<dbReference type="SUPFAM" id="SSF53474">
    <property type="entry name" value="alpha/beta-Hydrolases"/>
    <property type="match status" value="1"/>
</dbReference>
<name>A0ABM0IQK4_ECHTE</name>
<feature type="domain" description="Alpha/beta hydrolase fold-3" evidence="2">
    <location>
        <begin position="307"/>
        <end position="380"/>
    </location>
</feature>
<dbReference type="InterPro" id="IPR029058">
    <property type="entry name" value="AB_hydrolase_fold"/>
</dbReference>
<keyword evidence="3" id="KW-1185">Reference proteome</keyword>
<dbReference type="Proteomes" id="UP000694863">
    <property type="component" value="Unplaced"/>
</dbReference>
<dbReference type="PANTHER" id="PTHR48081:SF32">
    <property type="entry name" value="ALPHA_BETA HYDROLASE FOLD-3 DOMAIN-CONTAINING PROTEIN"/>
    <property type="match status" value="1"/>
</dbReference>
<evidence type="ECO:0000313" key="3">
    <source>
        <dbReference type="Proteomes" id="UP000694863"/>
    </source>
</evidence>
<evidence type="ECO:0000259" key="2">
    <source>
        <dbReference type="Pfam" id="PF07859"/>
    </source>
</evidence>
<accession>A0ABM0IQK4</accession>
<dbReference type="PANTHER" id="PTHR48081">
    <property type="entry name" value="AB HYDROLASE SUPERFAMILY PROTEIN C4A8.06C"/>
    <property type="match status" value="1"/>
</dbReference>
<evidence type="ECO:0000313" key="4">
    <source>
        <dbReference type="RefSeq" id="XP_004705476.1"/>
    </source>
</evidence>
<dbReference type="RefSeq" id="XP_004705476.1">
    <property type="nucleotide sequence ID" value="XM_004705419.1"/>
</dbReference>
<feature type="domain" description="Alpha/beta hydrolase fold-3" evidence="2">
    <location>
        <begin position="115"/>
        <end position="266"/>
    </location>
</feature>
<proteinExistence type="predicted"/>
<dbReference type="Pfam" id="PF07859">
    <property type="entry name" value="Abhydrolase_3"/>
    <property type="match status" value="2"/>
</dbReference>
<keyword evidence="1" id="KW-0378">Hydrolase</keyword>
<dbReference type="InterPro" id="IPR013094">
    <property type="entry name" value="AB_hydrolase_3"/>
</dbReference>
<dbReference type="GeneID" id="101661408"/>
<reference evidence="4" key="1">
    <citation type="submission" date="2025-08" db="UniProtKB">
        <authorList>
            <consortium name="RefSeq"/>
        </authorList>
    </citation>
    <scope>IDENTIFICATION</scope>
</reference>
<dbReference type="Gene3D" id="3.40.50.1820">
    <property type="entry name" value="alpha/beta hydrolase"/>
    <property type="match status" value="1"/>
</dbReference>
<sequence>MLFLLLILLGAGGVLSTGIGLYVICYHLLTADIPAGISHPLKLRIFHCVLLLFMTWGKVLEALKICSLPRFVRFMHDLMPVKQDPDVVVTDLRFGSNPVKLYQPKTSSLTPRTGIIFYHGGGMVLGSLKSYHRICCHLCKVSGSVVLSVGYRQLPEHRFPVPEIDSFASTVHFLRSLKDYGVDPARVVLCGDSLGGTVAARICQKLEERQDLPKIRAQILIYAKMQGLYFQLPSYEQNKNVPMLTRRFATYCFSQYMDINPAWEHVIFKGGHLPTESWEKYRKWLDPENIPQRFKQRGYRPVSRMPLNESAYLEVGLRLERATFPLMVEDEVVARVPEACLVTCEYDFLRDDLLLYKKRLEDLGVPVTWHHMEDGFHGVLNTLTLRFFQFPCSARIMNVIVHFIKGL</sequence>